<name>A0A0P7AWK5_9FLAO</name>
<keyword evidence="2" id="KW-1185">Reference proteome</keyword>
<sequence length="142" mass="15077">MDSIEGKVIPQGNYKPAVRHGTIIYTAGMTPRKGGILQFKGKILLDTPIETYKNAVVLATTNALSAANGCLQGHEHIDVILQLNVYLNAEQGFEKHAQVADYASNFLKGQLGIQCIGTRAAIGVATLPSNAAVEITMVASVK</sequence>
<dbReference type="Pfam" id="PF01042">
    <property type="entry name" value="Ribonuc_L-PSP"/>
    <property type="match status" value="1"/>
</dbReference>
<reference evidence="1 2" key="1">
    <citation type="submission" date="2015-09" db="EMBL/GenBank/DDBJ databases">
        <title>Genome sequence of the marine flavobacterium Croceitalea dokdonensis DOKDO 023 that contains proton- and sodium-pumping rhodopsins.</title>
        <authorList>
            <person name="Kwon S.-K."/>
            <person name="Lee H.K."/>
            <person name="Kwak M.-J."/>
            <person name="Kim J.F."/>
        </authorList>
    </citation>
    <scope>NUCLEOTIDE SEQUENCE [LARGE SCALE GENOMIC DNA]</scope>
    <source>
        <strain evidence="1 2">DOKDO 023</strain>
    </source>
</reference>
<dbReference type="OrthoDB" id="9806350at2"/>
<dbReference type="PANTHER" id="PTHR43760:SF1">
    <property type="entry name" value="ENDORIBONUCLEASE L-PSP_CHORISMATE MUTASE-LIKE DOMAIN-CONTAINING PROTEIN"/>
    <property type="match status" value="1"/>
</dbReference>
<dbReference type="InterPro" id="IPR035959">
    <property type="entry name" value="RutC-like_sf"/>
</dbReference>
<comment type="caution">
    <text evidence="1">The sequence shown here is derived from an EMBL/GenBank/DDBJ whole genome shotgun (WGS) entry which is preliminary data.</text>
</comment>
<dbReference type="Gene3D" id="3.30.1330.40">
    <property type="entry name" value="RutC-like"/>
    <property type="match status" value="1"/>
</dbReference>
<accession>A0A0P7AWK5</accession>
<organism evidence="1 2">
    <name type="scientific">Croceitalea dokdonensis DOKDO 023</name>
    <dbReference type="NCBI Taxonomy" id="1300341"/>
    <lineage>
        <taxon>Bacteria</taxon>
        <taxon>Pseudomonadati</taxon>
        <taxon>Bacteroidota</taxon>
        <taxon>Flavobacteriia</taxon>
        <taxon>Flavobacteriales</taxon>
        <taxon>Flavobacteriaceae</taxon>
        <taxon>Croceitalea</taxon>
    </lineage>
</organism>
<dbReference type="Proteomes" id="UP000050280">
    <property type="component" value="Unassembled WGS sequence"/>
</dbReference>
<gene>
    <name evidence="1" type="ORF">I595_1523</name>
</gene>
<dbReference type="STRING" id="1300341.I595_1523"/>
<evidence type="ECO:0000313" key="2">
    <source>
        <dbReference type="Proteomes" id="UP000050280"/>
    </source>
</evidence>
<protein>
    <submittedName>
        <fullName evidence="1">Endoribonuclease L-PSP</fullName>
    </submittedName>
</protein>
<evidence type="ECO:0000313" key="1">
    <source>
        <dbReference type="EMBL" id="KPM33096.1"/>
    </source>
</evidence>
<dbReference type="AlphaFoldDB" id="A0A0P7AWK5"/>
<dbReference type="InterPro" id="IPR013813">
    <property type="entry name" value="Endoribo_LPSP/chorism_mut-like"/>
</dbReference>
<proteinExistence type="predicted"/>
<dbReference type="InterPro" id="IPR006175">
    <property type="entry name" value="YjgF/YER057c/UK114"/>
</dbReference>
<dbReference type="CDD" id="cd02199">
    <property type="entry name" value="YjgF_YER057c_UK114_like_1"/>
    <property type="match status" value="1"/>
</dbReference>
<dbReference type="PANTHER" id="PTHR43760">
    <property type="entry name" value="ENDORIBONUCLEASE-RELATED"/>
    <property type="match status" value="1"/>
</dbReference>
<dbReference type="SUPFAM" id="SSF55298">
    <property type="entry name" value="YjgF-like"/>
    <property type="match status" value="1"/>
</dbReference>
<dbReference type="EMBL" id="LDJX01000002">
    <property type="protein sequence ID" value="KPM33096.1"/>
    <property type="molecule type" value="Genomic_DNA"/>
</dbReference>
<dbReference type="RefSeq" id="WP_054558643.1">
    <property type="nucleotide sequence ID" value="NZ_LDJX01000002.1"/>
</dbReference>